<evidence type="ECO:0000259" key="2">
    <source>
        <dbReference type="Pfam" id="PF00248"/>
    </source>
</evidence>
<reference evidence="4" key="1">
    <citation type="submission" date="2016-10" db="EMBL/GenBank/DDBJ databases">
        <authorList>
            <person name="Varghese N."/>
        </authorList>
    </citation>
    <scope>NUCLEOTIDE SEQUENCE [LARGE SCALE GENOMIC DNA]</scope>
    <source>
        <strain evidence="4">CGMCC 1.12284</strain>
    </source>
</reference>
<dbReference type="Pfam" id="PF00248">
    <property type="entry name" value="Aldo_ket_red"/>
    <property type="match status" value="1"/>
</dbReference>
<organism evidence="3 4">
    <name type="scientific">Natrinema salifodinae</name>
    <dbReference type="NCBI Taxonomy" id="1202768"/>
    <lineage>
        <taxon>Archaea</taxon>
        <taxon>Methanobacteriati</taxon>
        <taxon>Methanobacteriota</taxon>
        <taxon>Stenosarchaea group</taxon>
        <taxon>Halobacteria</taxon>
        <taxon>Halobacteriales</taxon>
        <taxon>Natrialbaceae</taxon>
        <taxon>Natrinema</taxon>
    </lineage>
</organism>
<dbReference type="InterPro" id="IPR050523">
    <property type="entry name" value="AKR_Detox_Biosynth"/>
</dbReference>
<accession>A0A1I0M273</accession>
<dbReference type="SUPFAM" id="SSF51430">
    <property type="entry name" value="NAD(P)-linked oxidoreductase"/>
    <property type="match status" value="1"/>
</dbReference>
<dbReference type="GO" id="GO:0016491">
    <property type="term" value="F:oxidoreductase activity"/>
    <property type="evidence" value="ECO:0007669"/>
    <property type="project" value="UniProtKB-KW"/>
</dbReference>
<keyword evidence="4" id="KW-1185">Reference proteome</keyword>
<dbReference type="PANTHER" id="PTHR43364">
    <property type="entry name" value="NADH-SPECIFIC METHYLGLYOXAL REDUCTASE-RELATED"/>
    <property type="match status" value="1"/>
</dbReference>
<proteinExistence type="predicted"/>
<evidence type="ECO:0000313" key="4">
    <source>
        <dbReference type="Proteomes" id="UP000183275"/>
    </source>
</evidence>
<gene>
    <name evidence="3" type="ORF">SAMN05216285_0297</name>
</gene>
<dbReference type="CDD" id="cd19079">
    <property type="entry name" value="AKR_EcYajO-like"/>
    <property type="match status" value="1"/>
</dbReference>
<dbReference type="InterPro" id="IPR023210">
    <property type="entry name" value="NADP_OxRdtase_dom"/>
</dbReference>
<dbReference type="FunFam" id="3.20.20.100:FF:000004">
    <property type="entry name" value="Oxidoreductase, aldo/keto reductase"/>
    <property type="match status" value="1"/>
</dbReference>
<feature type="domain" description="NADP-dependent oxidoreductase" evidence="2">
    <location>
        <begin position="21"/>
        <end position="319"/>
    </location>
</feature>
<dbReference type="AlphaFoldDB" id="A0A1I0M273"/>
<protein>
    <submittedName>
        <fullName evidence="3">Predicted oxidoreductase</fullName>
    </submittedName>
</protein>
<dbReference type="PANTHER" id="PTHR43364:SF4">
    <property type="entry name" value="NAD(P)-LINKED OXIDOREDUCTASE SUPERFAMILY PROTEIN"/>
    <property type="match status" value="1"/>
</dbReference>
<keyword evidence="1" id="KW-0560">Oxidoreductase</keyword>
<evidence type="ECO:0000313" key="3">
    <source>
        <dbReference type="EMBL" id="SEV82044.1"/>
    </source>
</evidence>
<name>A0A1I0M273_9EURY</name>
<dbReference type="Proteomes" id="UP000183275">
    <property type="component" value="Unassembled WGS sequence"/>
</dbReference>
<dbReference type="Gene3D" id="3.20.20.100">
    <property type="entry name" value="NADP-dependent oxidoreductase domain"/>
    <property type="match status" value="1"/>
</dbReference>
<evidence type="ECO:0000256" key="1">
    <source>
        <dbReference type="ARBA" id="ARBA00023002"/>
    </source>
</evidence>
<dbReference type="InterPro" id="IPR036812">
    <property type="entry name" value="NAD(P)_OxRdtase_dom_sf"/>
</dbReference>
<dbReference type="STRING" id="1202768.SAMN05216285_0297"/>
<dbReference type="eggNOG" id="arCOG01617">
    <property type="taxonomic scope" value="Archaea"/>
</dbReference>
<dbReference type="GO" id="GO:0005829">
    <property type="term" value="C:cytosol"/>
    <property type="evidence" value="ECO:0007669"/>
    <property type="project" value="UniProtKB-ARBA"/>
</dbReference>
<sequence>MKVGAMEYTHLGDTGLEVSQLCLGCMNFGTEQPWMVHDRDQARAVIERALDLGINFFDTANVYSHGESESILGDVLADADRDRAELVVATKVYGEMHEGPNGQGLSRKHVLDQAEASLERLGTDYIDLYQIHRWDEHTPIEETLSALDRLVEDGKVRYVGASTMPAWRFMKALHEADVDNYERFVSMQCEYNLVDRHEEANVLPLCADQEIGVIPWSPLAGGFLTGKYDRDGDPDSGRAATDEFMEKRFTDENWAVVEELREIADANDATPAQVALAWLLHKEVVDAPIVGPRTIDHLEDNVGALAVDLTDAEIDRLEAPVTPVWNREIGDV</sequence>
<dbReference type="EMBL" id="FOIS01000001">
    <property type="protein sequence ID" value="SEV82044.1"/>
    <property type="molecule type" value="Genomic_DNA"/>
</dbReference>